<dbReference type="HAMAP" id="MF_00505">
    <property type="entry name" value="HSP90"/>
    <property type="match status" value="1"/>
</dbReference>
<reference evidence="13 14" key="1">
    <citation type="submission" date="2017-03" db="EMBL/GenBank/DDBJ databases">
        <authorList>
            <person name="Afonso C.L."/>
            <person name="Miller P.J."/>
            <person name="Scott M.A."/>
            <person name="Spackman E."/>
            <person name="Goraichik I."/>
            <person name="Dimitrov K.M."/>
            <person name="Suarez D.L."/>
            <person name="Swayne D.E."/>
        </authorList>
    </citation>
    <scope>NUCLEOTIDE SEQUENCE [LARGE SCALE GENOMIC DNA]</scope>
    <source>
        <strain evidence="13 14">CECT 7691</strain>
    </source>
</reference>
<comment type="function">
    <text evidence="8 10">Molecular chaperone. Has ATPase activity.</text>
</comment>
<dbReference type="SUPFAM" id="SSF110942">
    <property type="entry name" value="HSP90 C-terminal domain"/>
    <property type="match status" value="1"/>
</dbReference>
<dbReference type="InterPro" id="IPR037196">
    <property type="entry name" value="HSP90_C"/>
</dbReference>
<feature type="binding site" evidence="11">
    <location>
        <position position="84"/>
    </location>
    <ligand>
        <name>ATP</name>
        <dbReference type="ChEBI" id="CHEBI:30616"/>
    </ligand>
</feature>
<dbReference type="FunCoup" id="A0A1Y5RHI8">
    <property type="interactions" value="500"/>
</dbReference>
<dbReference type="FunFam" id="3.30.565.10:FF:000009">
    <property type="entry name" value="Molecular chaperone HtpG"/>
    <property type="match status" value="1"/>
</dbReference>
<feature type="binding site" evidence="11">
    <location>
        <position position="37"/>
    </location>
    <ligand>
        <name>ATP</name>
        <dbReference type="ChEBI" id="CHEBI:30616"/>
    </ligand>
</feature>
<comment type="subunit">
    <text evidence="10">Homodimer.</text>
</comment>
<dbReference type="Gene3D" id="3.30.230.80">
    <property type="match status" value="1"/>
</dbReference>
<evidence type="ECO:0000256" key="4">
    <source>
        <dbReference type="ARBA" id="ARBA00022741"/>
    </source>
</evidence>
<evidence type="ECO:0000256" key="7">
    <source>
        <dbReference type="ARBA" id="ARBA00023186"/>
    </source>
</evidence>
<dbReference type="Pfam" id="PF13589">
    <property type="entry name" value="HATPase_c_3"/>
    <property type="match status" value="1"/>
</dbReference>
<dbReference type="InterPro" id="IPR036890">
    <property type="entry name" value="HATPase_C_sf"/>
</dbReference>
<evidence type="ECO:0000256" key="6">
    <source>
        <dbReference type="ARBA" id="ARBA00023016"/>
    </source>
</evidence>
<dbReference type="SMART" id="SM00387">
    <property type="entry name" value="HATPase_c"/>
    <property type="match status" value="1"/>
</dbReference>
<dbReference type="EMBL" id="FWFR01000001">
    <property type="protein sequence ID" value="SLN14812.1"/>
    <property type="molecule type" value="Genomic_DNA"/>
</dbReference>
<evidence type="ECO:0000256" key="1">
    <source>
        <dbReference type="ARBA" id="ARBA00004496"/>
    </source>
</evidence>
<sequence length="626" mass="69416">MTIQTHSFQAEVSKLLKIVANSLYSEKEVFLRELISNASDACDRLRYAALTEPKLLADDPELQVRLSVDAKQKTLTIEDNGIGMSRDELIGNLGTIARSGTSAFMSEASGDEKKDVNLIGQFGVGFYSAFMVADEVTVESRKAGESEGWRWKSAGQGEFTIEEVDTAPARGTRIVLHLNKDAKEFLEKPRLSGIVRTYSDHVGLPIRIAGEDGKAETLNKASALWTRPKSEITAEQYTEFYHHVSHAFDDPWLVLHNRVEGRIAYTTLLYVPSQRPFDLFNPERKSHLKLYVNRVFITDDCEELLPGYLRFVRGIVDSEDLPLNVSREMLQNNPVLVRIRQALVKRVLGELQKKADKATEEYATFWGNFGPVLKEGLYEDAANQDKLLELARFHSTAGDGLVSLKDYVARMPEGQEAIYTISGDSLATLRKSPQLEGFRAKGVEVLLLHDPVDDFWMGRISEFDSKPFRSITRGDIDLGAVKGGDADKSDDKAEAPAEKDIGTLIALIKQTLGEAVKDVRVSKRLTESPVCLVADEHDLDMHLARVLKAHNQIEQRAPRILELNAKHALIRGLAERAAKAGASTEMEEAAALLLDQALIVEGEPVADPAAFARRLADVMTRSFGAA</sequence>
<keyword evidence="4 10" id="KW-0547">Nucleotide-binding</keyword>
<feature type="domain" description="Histidine kinase/HSP90-like ATPase" evidence="12">
    <location>
        <begin position="26"/>
        <end position="182"/>
    </location>
</feature>
<dbReference type="OrthoDB" id="9802640at2"/>
<feature type="binding site" evidence="11">
    <location>
        <position position="79"/>
    </location>
    <ligand>
        <name>ATP</name>
        <dbReference type="ChEBI" id="CHEBI:30616"/>
    </ligand>
</feature>
<keyword evidence="7 10" id="KW-0143">Chaperone</keyword>
<dbReference type="SUPFAM" id="SSF54211">
    <property type="entry name" value="Ribosomal protein S5 domain 2-like"/>
    <property type="match status" value="1"/>
</dbReference>
<evidence type="ECO:0000256" key="2">
    <source>
        <dbReference type="ARBA" id="ARBA00008239"/>
    </source>
</evidence>
<evidence type="ECO:0000256" key="5">
    <source>
        <dbReference type="ARBA" id="ARBA00022840"/>
    </source>
</evidence>
<feature type="binding site" evidence="11">
    <location>
        <begin position="121"/>
        <end position="126"/>
    </location>
    <ligand>
        <name>ATP</name>
        <dbReference type="ChEBI" id="CHEBI:30616"/>
    </ligand>
</feature>
<dbReference type="SUPFAM" id="SSF55874">
    <property type="entry name" value="ATPase domain of HSP90 chaperone/DNA topoisomerase II/histidine kinase"/>
    <property type="match status" value="1"/>
</dbReference>
<feature type="binding site" evidence="11">
    <location>
        <position position="327"/>
    </location>
    <ligand>
        <name>ATP</name>
        <dbReference type="ChEBI" id="CHEBI:30616"/>
    </ligand>
</feature>
<dbReference type="AlphaFoldDB" id="A0A1Y5RHI8"/>
<feature type="binding site" evidence="11">
    <location>
        <position position="172"/>
    </location>
    <ligand>
        <name>ATP</name>
        <dbReference type="ChEBI" id="CHEBI:30616"/>
    </ligand>
</feature>
<evidence type="ECO:0000256" key="11">
    <source>
        <dbReference type="PIRSR" id="PIRSR002583-1"/>
    </source>
</evidence>
<dbReference type="GO" id="GO:0140662">
    <property type="term" value="F:ATP-dependent protein folding chaperone"/>
    <property type="evidence" value="ECO:0007669"/>
    <property type="project" value="InterPro"/>
</dbReference>
<feature type="binding site" evidence="11">
    <location>
        <position position="92"/>
    </location>
    <ligand>
        <name>ATP</name>
        <dbReference type="ChEBI" id="CHEBI:30616"/>
    </ligand>
</feature>
<dbReference type="GO" id="GO:0051082">
    <property type="term" value="F:unfolded protein binding"/>
    <property type="evidence" value="ECO:0007669"/>
    <property type="project" value="UniProtKB-UniRule"/>
</dbReference>
<keyword evidence="3 10" id="KW-0963">Cytoplasm</keyword>
<evidence type="ECO:0000256" key="8">
    <source>
        <dbReference type="ARBA" id="ARBA00058590"/>
    </source>
</evidence>
<keyword evidence="6 10" id="KW-0346">Stress response</keyword>
<feature type="binding site" evidence="11">
    <location>
        <begin position="99"/>
        <end position="100"/>
    </location>
    <ligand>
        <name>ATP</name>
        <dbReference type="ChEBI" id="CHEBI:30616"/>
    </ligand>
</feature>
<dbReference type="GO" id="GO:0016887">
    <property type="term" value="F:ATP hydrolysis activity"/>
    <property type="evidence" value="ECO:0007669"/>
    <property type="project" value="InterPro"/>
</dbReference>
<dbReference type="InterPro" id="IPR020568">
    <property type="entry name" value="Ribosomal_Su5_D2-typ_SF"/>
</dbReference>
<dbReference type="RefSeq" id="WP_085881646.1">
    <property type="nucleotide sequence ID" value="NZ_FWFR01000001.1"/>
</dbReference>
<accession>A0A1Y5RHI8</accession>
<dbReference type="PRINTS" id="PR00775">
    <property type="entry name" value="HEATSHOCK90"/>
</dbReference>
<dbReference type="GO" id="GO:0005737">
    <property type="term" value="C:cytoplasm"/>
    <property type="evidence" value="ECO:0007669"/>
    <property type="project" value="UniProtKB-SubCell"/>
</dbReference>
<protein>
    <recommendedName>
        <fullName evidence="9 10">Chaperone protein HtpG</fullName>
    </recommendedName>
    <alternativeName>
        <fullName evidence="10">Heat shock protein HtpG</fullName>
    </alternativeName>
    <alternativeName>
        <fullName evidence="10">High temperature protein G</fullName>
    </alternativeName>
</protein>
<evidence type="ECO:0000313" key="13">
    <source>
        <dbReference type="EMBL" id="SLN14812.1"/>
    </source>
</evidence>
<organism evidence="13 14">
    <name type="scientific">Oceanibacterium hippocampi</name>
    <dbReference type="NCBI Taxonomy" id="745714"/>
    <lineage>
        <taxon>Bacteria</taxon>
        <taxon>Pseudomonadati</taxon>
        <taxon>Pseudomonadota</taxon>
        <taxon>Alphaproteobacteria</taxon>
        <taxon>Sneathiellales</taxon>
        <taxon>Sneathiellaceae</taxon>
        <taxon>Oceanibacterium</taxon>
    </lineage>
</organism>
<feature type="region of interest" description="A; substrate-binding" evidence="10">
    <location>
        <begin position="1"/>
        <end position="327"/>
    </location>
</feature>
<proteinExistence type="inferred from homology"/>
<dbReference type="InterPro" id="IPR001404">
    <property type="entry name" value="Hsp90_fam"/>
</dbReference>
<dbReference type="Proteomes" id="UP000193200">
    <property type="component" value="Unassembled WGS sequence"/>
</dbReference>
<keyword evidence="5 10" id="KW-0067">ATP-binding</keyword>
<dbReference type="Gene3D" id="3.40.50.11260">
    <property type="match status" value="1"/>
</dbReference>
<gene>
    <name evidence="10 13" type="primary">htpG</name>
    <name evidence="13" type="ORF">OCH7691_00290</name>
</gene>
<feature type="region of interest" description="C" evidence="10">
    <location>
        <begin position="546"/>
        <end position="626"/>
    </location>
</feature>
<dbReference type="Pfam" id="PF00183">
    <property type="entry name" value="HSP90"/>
    <property type="match status" value="1"/>
</dbReference>
<dbReference type="FunFam" id="3.30.230.80:FF:000002">
    <property type="entry name" value="Molecular chaperone HtpG"/>
    <property type="match status" value="1"/>
</dbReference>
<evidence type="ECO:0000313" key="14">
    <source>
        <dbReference type="Proteomes" id="UP000193200"/>
    </source>
</evidence>
<name>A0A1Y5RHI8_9PROT</name>
<dbReference type="Gene3D" id="3.30.565.10">
    <property type="entry name" value="Histidine kinase-like ATPase, C-terminal domain"/>
    <property type="match status" value="1"/>
</dbReference>
<dbReference type="InParanoid" id="A0A1Y5RHI8"/>
<evidence type="ECO:0000256" key="3">
    <source>
        <dbReference type="ARBA" id="ARBA00022490"/>
    </source>
</evidence>
<dbReference type="GO" id="GO:0005524">
    <property type="term" value="F:ATP binding"/>
    <property type="evidence" value="ECO:0007669"/>
    <property type="project" value="UniProtKB-UniRule"/>
</dbReference>
<evidence type="ECO:0000256" key="10">
    <source>
        <dbReference type="HAMAP-Rule" id="MF_00505"/>
    </source>
</evidence>
<dbReference type="NCBIfam" id="NF003555">
    <property type="entry name" value="PRK05218.1"/>
    <property type="match status" value="1"/>
</dbReference>
<dbReference type="InterPro" id="IPR003594">
    <property type="entry name" value="HATPase_dom"/>
</dbReference>
<comment type="similarity">
    <text evidence="2 10">Belongs to the heat shock protein 90 family.</text>
</comment>
<dbReference type="PIRSF" id="PIRSF002583">
    <property type="entry name" value="Hsp90"/>
    <property type="match status" value="1"/>
</dbReference>
<comment type="subcellular location">
    <subcellularLocation>
        <location evidence="1 10">Cytoplasm</location>
    </subcellularLocation>
</comment>
<evidence type="ECO:0000259" key="12">
    <source>
        <dbReference type="SMART" id="SM00387"/>
    </source>
</evidence>
<dbReference type="PANTHER" id="PTHR11528">
    <property type="entry name" value="HEAT SHOCK PROTEIN 90 FAMILY MEMBER"/>
    <property type="match status" value="1"/>
</dbReference>
<keyword evidence="14" id="KW-1185">Reference proteome</keyword>
<comment type="caution">
    <text evidence="10">Lacks conserved residue(s) required for the propagation of feature annotation.</text>
</comment>
<dbReference type="InterPro" id="IPR020575">
    <property type="entry name" value="Hsp90_N"/>
</dbReference>
<dbReference type="CDD" id="cd16927">
    <property type="entry name" value="HATPase_Hsp90-like"/>
    <property type="match status" value="1"/>
</dbReference>
<evidence type="ECO:0000256" key="9">
    <source>
        <dbReference type="ARBA" id="ARBA00070675"/>
    </source>
</evidence>
<feature type="binding site" evidence="11">
    <location>
        <position position="33"/>
    </location>
    <ligand>
        <name>ATP</name>
        <dbReference type="ChEBI" id="CHEBI:30616"/>
    </ligand>
</feature>
<dbReference type="Gene3D" id="1.20.120.790">
    <property type="entry name" value="Heat shock protein 90, C-terminal domain"/>
    <property type="match status" value="1"/>
</dbReference>